<name>A0A4Y2HUS2_ARAVE</name>
<comment type="caution">
    <text evidence="1">The sequence shown here is derived from an EMBL/GenBank/DDBJ whole genome shotgun (WGS) entry which is preliminary data.</text>
</comment>
<organism evidence="1 2">
    <name type="scientific">Araneus ventricosus</name>
    <name type="common">Orbweaver spider</name>
    <name type="synonym">Epeira ventricosa</name>
    <dbReference type="NCBI Taxonomy" id="182803"/>
    <lineage>
        <taxon>Eukaryota</taxon>
        <taxon>Metazoa</taxon>
        <taxon>Ecdysozoa</taxon>
        <taxon>Arthropoda</taxon>
        <taxon>Chelicerata</taxon>
        <taxon>Arachnida</taxon>
        <taxon>Araneae</taxon>
        <taxon>Araneomorphae</taxon>
        <taxon>Entelegynae</taxon>
        <taxon>Araneoidea</taxon>
        <taxon>Araneidae</taxon>
        <taxon>Araneus</taxon>
    </lineage>
</organism>
<dbReference type="EMBL" id="BGPR01002173">
    <property type="protein sequence ID" value="GBM69013.1"/>
    <property type="molecule type" value="Genomic_DNA"/>
</dbReference>
<dbReference type="Proteomes" id="UP000499080">
    <property type="component" value="Unassembled WGS sequence"/>
</dbReference>
<protein>
    <submittedName>
        <fullName evidence="1">Uncharacterized protein</fullName>
    </submittedName>
</protein>
<dbReference type="AlphaFoldDB" id="A0A4Y2HUS2"/>
<evidence type="ECO:0000313" key="2">
    <source>
        <dbReference type="Proteomes" id="UP000499080"/>
    </source>
</evidence>
<evidence type="ECO:0000313" key="1">
    <source>
        <dbReference type="EMBL" id="GBM69013.1"/>
    </source>
</evidence>
<dbReference type="OrthoDB" id="6427690at2759"/>
<sequence length="99" mass="11576">MVDQSQRRKTAVTAIGGYVLNPKKHNLSFGRWAMPVMAKKMQSPEINERRRAVQSLCDFVFDSRRVASKEFTSEYENQSLHVYSFIDHRAFVTSFERMV</sequence>
<accession>A0A4Y2HUS2</accession>
<proteinExistence type="predicted"/>
<keyword evidence="2" id="KW-1185">Reference proteome</keyword>
<gene>
    <name evidence="1" type="ORF">AVEN_69667_1</name>
</gene>
<reference evidence="1 2" key="1">
    <citation type="journal article" date="2019" name="Sci. Rep.">
        <title>Orb-weaving spider Araneus ventricosus genome elucidates the spidroin gene catalogue.</title>
        <authorList>
            <person name="Kono N."/>
            <person name="Nakamura H."/>
            <person name="Ohtoshi R."/>
            <person name="Moran D.A.P."/>
            <person name="Shinohara A."/>
            <person name="Yoshida Y."/>
            <person name="Fujiwara M."/>
            <person name="Mori M."/>
            <person name="Tomita M."/>
            <person name="Arakawa K."/>
        </authorList>
    </citation>
    <scope>NUCLEOTIDE SEQUENCE [LARGE SCALE GENOMIC DNA]</scope>
</reference>